<protein>
    <submittedName>
        <fullName evidence="4">Glycosyltransferase family 2 protein</fullName>
    </submittedName>
</protein>
<dbReference type="GO" id="GO:0016757">
    <property type="term" value="F:glycosyltransferase activity"/>
    <property type="evidence" value="ECO:0007669"/>
    <property type="project" value="TreeGrafter"/>
</dbReference>
<sequence>MKILCITAMRNEGPHLLEWIAHHRALGVDEFLVYTNDCDDGTDAMLDVLAEEGWLHHIRHEVPSDKSVQWQALKDARTQPSYQSADWVMMIDCDEFVNLAEPLTSLRGLIAEMPEKTDAIMLPWRLFGSNGRYRLSGGLTLEMFTRAAPLALRANWQCFFKTLYRRTAFGHPGVHRPKPRKQGRDANWVTASGDPVVVQENTILKINEPHSGSLVQLNHYSLRSTEDFLSKIYRGLPNRRDREVGLGYWLERNLNTVEDRSIQRFLPVLKECRAEFKRIETLQEMHLNAVGHHRKIAQEALKNIETFRMVWQLRLAGDSVA</sequence>
<dbReference type="EMBL" id="JADCKQ010000013">
    <property type="protein sequence ID" value="MBI1495054.1"/>
    <property type="molecule type" value="Genomic_DNA"/>
</dbReference>
<dbReference type="AlphaFoldDB" id="A0A8J7LLU1"/>
<dbReference type="Proteomes" id="UP000640583">
    <property type="component" value="Unassembled WGS sequence"/>
</dbReference>
<evidence type="ECO:0000256" key="3">
    <source>
        <dbReference type="ARBA" id="ARBA00022989"/>
    </source>
</evidence>
<comment type="caution">
    <text evidence="4">The sequence shown here is derived from an EMBL/GenBank/DDBJ whole genome shotgun (WGS) entry which is preliminary data.</text>
</comment>
<reference evidence="4" key="1">
    <citation type="submission" date="2020-10" db="EMBL/GenBank/DDBJ databases">
        <title>Paenihalocynthiibacter styelae gen. nov., sp. nov., isolated from stalked sea squirt Styela clava.</title>
        <authorList>
            <person name="Kim Y.-O."/>
            <person name="Yoon J.-H."/>
        </authorList>
    </citation>
    <scope>NUCLEOTIDE SEQUENCE</scope>
    <source>
        <strain evidence="4">MYP1-1</strain>
    </source>
</reference>
<keyword evidence="2" id="KW-0812">Transmembrane</keyword>
<evidence type="ECO:0000256" key="1">
    <source>
        <dbReference type="ARBA" id="ARBA00004167"/>
    </source>
</evidence>
<gene>
    <name evidence="4" type="ORF">H1D41_15530</name>
</gene>
<dbReference type="GO" id="GO:0016020">
    <property type="term" value="C:membrane"/>
    <property type="evidence" value="ECO:0007669"/>
    <property type="project" value="UniProtKB-SubCell"/>
</dbReference>
<dbReference type="InterPro" id="IPR029044">
    <property type="entry name" value="Nucleotide-diphossugar_trans"/>
</dbReference>
<name>A0A8J7LLU1_9RHOB</name>
<dbReference type="GO" id="GO:0005737">
    <property type="term" value="C:cytoplasm"/>
    <property type="evidence" value="ECO:0007669"/>
    <property type="project" value="TreeGrafter"/>
</dbReference>
<dbReference type="Pfam" id="PF13704">
    <property type="entry name" value="Glyco_tranf_2_4"/>
    <property type="match status" value="1"/>
</dbReference>
<evidence type="ECO:0000313" key="4">
    <source>
        <dbReference type="EMBL" id="MBI1495054.1"/>
    </source>
</evidence>
<keyword evidence="5" id="KW-1185">Reference proteome</keyword>
<evidence type="ECO:0000313" key="5">
    <source>
        <dbReference type="Proteomes" id="UP000640583"/>
    </source>
</evidence>
<dbReference type="RefSeq" id="WP_267473720.1">
    <property type="nucleotide sequence ID" value="NZ_JADCKQ010000013.1"/>
</dbReference>
<organism evidence="4 5">
    <name type="scientific">Halocynthiibacter styelae</name>
    <dbReference type="NCBI Taxonomy" id="2761955"/>
    <lineage>
        <taxon>Bacteria</taxon>
        <taxon>Pseudomonadati</taxon>
        <taxon>Pseudomonadota</taxon>
        <taxon>Alphaproteobacteria</taxon>
        <taxon>Rhodobacterales</taxon>
        <taxon>Paracoccaceae</taxon>
        <taxon>Halocynthiibacter</taxon>
    </lineage>
</organism>
<keyword evidence="3" id="KW-1133">Transmembrane helix</keyword>
<proteinExistence type="predicted"/>
<dbReference type="SUPFAM" id="SSF53448">
    <property type="entry name" value="Nucleotide-diphospho-sugar transferases"/>
    <property type="match status" value="1"/>
</dbReference>
<accession>A0A8J7LLU1</accession>
<evidence type="ECO:0000256" key="2">
    <source>
        <dbReference type="ARBA" id="ARBA00022692"/>
    </source>
</evidence>
<comment type="subcellular location">
    <subcellularLocation>
        <location evidence="1">Membrane</location>
        <topology evidence="1">Single-pass membrane protein</topology>
    </subcellularLocation>
</comment>
<dbReference type="PANTHER" id="PTHR21461">
    <property type="entry name" value="GLYCOSYLTRANSFERASE FAMILY 92 PROTEIN"/>
    <property type="match status" value="1"/>
</dbReference>
<dbReference type="PANTHER" id="PTHR21461:SF69">
    <property type="entry name" value="GLYCOSYLTRANSFERASE FAMILY 92 PROTEIN"/>
    <property type="match status" value="1"/>
</dbReference>
<keyword evidence="3" id="KW-0472">Membrane</keyword>